<feature type="region of interest" description="Disordered" evidence="1">
    <location>
        <begin position="649"/>
        <end position="685"/>
    </location>
</feature>
<dbReference type="AlphaFoldDB" id="A0A835YI80"/>
<feature type="compositionally biased region" description="Low complexity" evidence="1">
    <location>
        <begin position="1036"/>
        <end position="1067"/>
    </location>
</feature>
<keyword evidence="2" id="KW-1133">Transmembrane helix</keyword>
<feature type="region of interest" description="Disordered" evidence="1">
    <location>
        <begin position="480"/>
        <end position="522"/>
    </location>
</feature>
<proteinExistence type="predicted"/>
<evidence type="ECO:0000256" key="1">
    <source>
        <dbReference type="SAM" id="MobiDB-lite"/>
    </source>
</evidence>
<evidence type="ECO:0000313" key="4">
    <source>
        <dbReference type="Proteomes" id="UP000612055"/>
    </source>
</evidence>
<feature type="region of interest" description="Disordered" evidence="1">
    <location>
        <begin position="808"/>
        <end position="827"/>
    </location>
</feature>
<name>A0A835YI80_9CHLO</name>
<feature type="compositionally biased region" description="Low complexity" evidence="1">
    <location>
        <begin position="981"/>
        <end position="995"/>
    </location>
</feature>
<feature type="compositionally biased region" description="Low complexity" evidence="1">
    <location>
        <begin position="1090"/>
        <end position="1123"/>
    </location>
</feature>
<keyword evidence="4" id="KW-1185">Reference proteome</keyword>
<feature type="compositionally biased region" description="Gly residues" evidence="1">
    <location>
        <begin position="301"/>
        <end position="311"/>
    </location>
</feature>
<accession>A0A835YI80</accession>
<dbReference type="Proteomes" id="UP000612055">
    <property type="component" value="Unassembled WGS sequence"/>
</dbReference>
<comment type="caution">
    <text evidence="3">The sequence shown here is derived from an EMBL/GenBank/DDBJ whole genome shotgun (WGS) entry which is preliminary data.</text>
</comment>
<dbReference type="EMBL" id="JAEHOE010000001">
    <property type="protein sequence ID" value="KAG2501683.1"/>
    <property type="molecule type" value="Genomic_DNA"/>
</dbReference>
<organism evidence="3 4">
    <name type="scientific">Edaphochlamys debaryana</name>
    <dbReference type="NCBI Taxonomy" id="47281"/>
    <lineage>
        <taxon>Eukaryota</taxon>
        <taxon>Viridiplantae</taxon>
        <taxon>Chlorophyta</taxon>
        <taxon>core chlorophytes</taxon>
        <taxon>Chlorophyceae</taxon>
        <taxon>CS clade</taxon>
        <taxon>Chlamydomonadales</taxon>
        <taxon>Chlamydomonadales incertae sedis</taxon>
        <taxon>Edaphochlamys</taxon>
    </lineage>
</organism>
<keyword evidence="2" id="KW-0812">Transmembrane</keyword>
<gene>
    <name evidence="3" type="ORF">HYH03_000185</name>
</gene>
<reference evidence="3" key="1">
    <citation type="journal article" date="2020" name="bioRxiv">
        <title>Comparative genomics of Chlamydomonas.</title>
        <authorList>
            <person name="Craig R.J."/>
            <person name="Hasan A.R."/>
            <person name="Ness R.W."/>
            <person name="Keightley P.D."/>
        </authorList>
    </citation>
    <scope>NUCLEOTIDE SEQUENCE</scope>
    <source>
        <strain evidence="3">CCAP 11/70</strain>
    </source>
</reference>
<evidence type="ECO:0000313" key="3">
    <source>
        <dbReference type="EMBL" id="KAG2501683.1"/>
    </source>
</evidence>
<feature type="region of interest" description="Disordered" evidence="1">
    <location>
        <begin position="954"/>
        <end position="1147"/>
    </location>
</feature>
<protein>
    <submittedName>
        <fullName evidence="3">Uncharacterized protein</fullName>
    </submittedName>
</protein>
<feature type="compositionally biased region" description="Low complexity" evidence="1">
    <location>
        <begin position="1018"/>
        <end position="1028"/>
    </location>
</feature>
<sequence length="1147" mass="115437">MLVMALPLCCLATGRDILETGANEMALPLVVDDSPCASFNSDDGAPLIGNDGTVLGYALIRSGGSKTVDATGEALADGSTMLQVSVTLTDDSGMYFALDVSGSTGNVETGMTSFMPNNCPADLPRIVRQNQTADCNRKKASLTFDVPTELFNCSALDPDPVSYRVFFLMVRVDMAPAKCASSSNSIWAGSAGNTIRSGCSFITVTATCRPPTCAGYVARAEDGTPLTGGASVRVTVTSEDDMWRKVVPGVIGGAGGALLITIVIAAAFLIAAQKRRQTKRRLARAKRRASIIGGGHPFGSYLGGDGMGHGPGSRSSSEESGEEHMNQRTSRLRSTLYPGENSTNRFAHHDFGVTHSFAPGAAVAAAGGASEAHMRRMRLNSTVASNNRTLGVSPRGNVPAAAAASAAAASASRGGSMFWRSSANLFFGRGDRNRAAAEDVPDSPGQGLHFFQRQHTGVASPSAQSPGSVVLQGRVWDVKRGPGGKASFSTSNVPYEPERTSNQSAAAQSEMGAPEYGADWADAPDLPAQARKRQAAGAYRTSPDNPLQTKLEALASSSQLPSVVAAQRRAAGPRAFRGAALETIESGGASSAGTDATPSAVHSGQVSAVASRAGSVVGQAIPRSAAAAAAGASAAAAAATATHSRFGVSVNQWKGPGQGPGQPNVSAPVEGAPVERLPSGSSAPIRNLRVPSSFAGVMAGLAGRTPSGGAAAAAGTEGAGGVQPFVELGTVSTGSRMEQDEPPVLSLPDWVARQAGESPVARIPAAAPSAAASRAAAAAAAAASGGQVRHPAAPESSAELHILLDDRPASTSARQPPPATSRVGSVAGRLVSATGRMLSSGSGDRTPGGTLRRVQMPLSQVPFVQGAAPLAPQVAVMLGTGHSGDEVEPVSSDEVQQLPFGADPEPAAADKSAGRSTSLFGRLSGALRGNRRGAAAAEAGARLAEGVPSSAPLLAEDVGGSTPSASVTAVKGETSPLAATSRGSQSPGRVSPGSVSPGGGAAAAAGVQLPPPPPPVAVGPRASADMPGAGSGGSGQQSPASAPGSPTQGPPGSQRGRGMSRMGREAGLTSSPGRSPRGSHATIPAQQSPGRLAQQQLRRAQTAGQTAGQTAEQAEPAAQQQGQQGQGGGGSDWDWPRMMQYHDAKDE</sequence>
<evidence type="ECO:0000256" key="2">
    <source>
        <dbReference type="SAM" id="Phobius"/>
    </source>
</evidence>
<feature type="region of interest" description="Disordered" evidence="1">
    <location>
        <begin position="301"/>
        <end position="331"/>
    </location>
</feature>
<feature type="transmembrane region" description="Helical" evidence="2">
    <location>
        <begin position="250"/>
        <end position="272"/>
    </location>
</feature>
<keyword evidence="2" id="KW-0472">Membrane</keyword>
<dbReference type="OrthoDB" id="541464at2759"/>